<reference evidence="2 3" key="1">
    <citation type="journal article" date="2020" name="J. Phycol.">
        <title>Comparative genome analysis reveals Cyanidiococcus gen. nov., a new extremophilic red algal genus sister to Cyanidioschyzon (Cyanidioschyzonaceae, Rhodophyta).</title>
        <authorList>
            <person name="Liu S.-L."/>
            <person name="Chiang Y.-R."/>
            <person name="Yoon H.S."/>
            <person name="Fu H.-Y."/>
        </authorList>
    </citation>
    <scope>NUCLEOTIDE SEQUENCE [LARGE SCALE GENOMIC DNA]</scope>
    <source>
        <strain evidence="2 3">THAL066</strain>
    </source>
</reference>
<name>A0A7J7IRS2_9RHOD</name>
<keyword evidence="3" id="KW-1185">Reference proteome</keyword>
<evidence type="ECO:0000256" key="1">
    <source>
        <dbReference type="SAM" id="MobiDB-lite"/>
    </source>
</evidence>
<dbReference type="Proteomes" id="UP000530660">
    <property type="component" value="Unassembled WGS sequence"/>
</dbReference>
<proteinExistence type="predicted"/>
<feature type="compositionally biased region" description="Basic and acidic residues" evidence="1">
    <location>
        <begin position="123"/>
        <end position="133"/>
    </location>
</feature>
<dbReference type="EMBL" id="VWRR01000002">
    <property type="protein sequence ID" value="KAF6005061.1"/>
    <property type="molecule type" value="Genomic_DNA"/>
</dbReference>
<evidence type="ECO:0000313" key="3">
    <source>
        <dbReference type="Proteomes" id="UP000530660"/>
    </source>
</evidence>
<dbReference type="OrthoDB" id="10589689at2759"/>
<dbReference type="AlphaFoldDB" id="A0A7J7IRS2"/>
<sequence>MQQTSWYSGFGSQSPDEGSAGSGDAERDQGWGLSSKATDVIRDAASEEEEFEPRDPKKETAFWRGAAQELIGKSTASESVDAPSDDFEPRDPKKETAFWRGAAQELIGKSTASESVDAPSDDFEPRDPKKETAFWRGAAQELIGSLAPSPEHETEEHSSASVSYPDSSMDSAWPLEVSAEEPTDPAEVWAAWRSTQSSFSATPESSASVAETNWESLPDNERWNQWRDQQRKSWEGALDDLNRRHPSDRGKPRTEKGTIDRWREAASELWQSAPNPNETQDSS</sequence>
<feature type="compositionally biased region" description="Polar residues" evidence="1">
    <location>
        <begin position="1"/>
        <end position="16"/>
    </location>
</feature>
<accession>A0A7J7IRS2</accession>
<feature type="compositionally biased region" description="Basic and acidic residues" evidence="1">
    <location>
        <begin position="87"/>
        <end position="97"/>
    </location>
</feature>
<gene>
    <name evidence="2" type="ORF">F1559_005031</name>
</gene>
<feature type="compositionally biased region" description="Basic and acidic residues" evidence="1">
    <location>
        <begin position="219"/>
        <end position="260"/>
    </location>
</feature>
<feature type="region of interest" description="Disordered" evidence="1">
    <location>
        <begin position="1"/>
        <end position="260"/>
    </location>
</feature>
<evidence type="ECO:0000313" key="2">
    <source>
        <dbReference type="EMBL" id="KAF6005061.1"/>
    </source>
</evidence>
<protein>
    <submittedName>
        <fullName evidence="2">Uncharacterized protein</fullName>
    </submittedName>
</protein>
<comment type="caution">
    <text evidence="2">The sequence shown here is derived from an EMBL/GenBank/DDBJ whole genome shotgun (WGS) entry which is preliminary data.</text>
</comment>
<feature type="compositionally biased region" description="Low complexity" evidence="1">
    <location>
        <begin position="194"/>
        <end position="208"/>
    </location>
</feature>
<organism evidence="2 3">
    <name type="scientific">Cyanidiococcus yangmingshanensis</name>
    <dbReference type="NCBI Taxonomy" id="2690220"/>
    <lineage>
        <taxon>Eukaryota</taxon>
        <taxon>Rhodophyta</taxon>
        <taxon>Bangiophyceae</taxon>
        <taxon>Cyanidiales</taxon>
        <taxon>Cyanidiaceae</taxon>
        <taxon>Cyanidiococcus</taxon>
    </lineage>
</organism>